<evidence type="ECO:0000256" key="1">
    <source>
        <dbReference type="ARBA" id="ARBA00022705"/>
    </source>
</evidence>
<organism evidence="3 4">
    <name type="scientific">Methanogenium organophilum</name>
    <dbReference type="NCBI Taxonomy" id="2199"/>
    <lineage>
        <taxon>Archaea</taxon>
        <taxon>Methanobacteriati</taxon>
        <taxon>Methanobacteriota</taxon>
        <taxon>Stenosarchaea group</taxon>
        <taxon>Methanomicrobia</taxon>
        <taxon>Methanomicrobiales</taxon>
        <taxon>Methanomicrobiaceae</taxon>
        <taxon>Methanogenium</taxon>
    </lineage>
</organism>
<proteinExistence type="predicted"/>
<protein>
    <submittedName>
        <fullName evidence="3">AAA family ATPase</fullName>
    </submittedName>
</protein>
<keyword evidence="1" id="KW-0235">DNA replication</keyword>
<name>A0A9X9S4J1_METOG</name>
<accession>A0A9X9S4J1</accession>
<dbReference type="RefSeq" id="WP_268187095.1">
    <property type="nucleotide sequence ID" value="NZ_CP113361.1"/>
</dbReference>
<sequence length="396" mass="45832">MSSFLEENYYLKKNPFPPAASSIEEKNVFILDSWNEKVSSFYTTLSNGEGVKAFPIIGEYGTGKTAFLKGYLNRYFKDQNLLPFYFENPGTQFYDLANELFRNIGRYEFTKAIWELTKSYLPQESQRTLFEDDYPKFLEKLKSKSDREAKAHEIQQALRNGIDIVDDEEIAYRIATMIVETKNKPYFEYKDFIAGKKDSVVAERGEHKFFSAIIQLIMKIYDVEGIVFLIDEFEDVALTKRMTRSKSYEYLATLRNLVDISDEYNLWIVIAMTPQAAELTQEMNPALWERFTHDESTTITLEPLSLDDSKGLFEKWLAKYRIQSSNNNINSIYPFTEDYLDALNNYADLRIARKLVKIGFFSLSFAETNEIPAPLGPDVLEAVLKEYNLGSSGMNI</sequence>
<feature type="domain" description="ORC1/DEAH AAA+ ATPase" evidence="2">
    <location>
        <begin position="56"/>
        <end position="278"/>
    </location>
</feature>
<evidence type="ECO:0000313" key="4">
    <source>
        <dbReference type="Proteomes" id="UP001163096"/>
    </source>
</evidence>
<dbReference type="AlphaFoldDB" id="A0A9X9S4J1"/>
<dbReference type="GeneID" id="76833995"/>
<dbReference type="GO" id="GO:0016887">
    <property type="term" value="F:ATP hydrolysis activity"/>
    <property type="evidence" value="ECO:0007669"/>
    <property type="project" value="InterPro"/>
</dbReference>
<dbReference type="Pfam" id="PF13401">
    <property type="entry name" value="AAA_22"/>
    <property type="match status" value="1"/>
</dbReference>
<reference evidence="3" key="1">
    <citation type="submission" date="2022-11" db="EMBL/GenBank/DDBJ databases">
        <title>Complete genome sequence of Methanogenium organophilum DSM 3596.</title>
        <authorList>
            <person name="Chen S.-C."/>
            <person name="Lai S.-J."/>
            <person name="You Y.-T."/>
        </authorList>
    </citation>
    <scope>NUCLEOTIDE SEQUENCE</scope>
    <source>
        <strain evidence="3">DSM 3596</strain>
    </source>
</reference>
<evidence type="ECO:0000259" key="2">
    <source>
        <dbReference type="Pfam" id="PF13401"/>
    </source>
</evidence>
<evidence type="ECO:0000313" key="3">
    <source>
        <dbReference type="EMBL" id="WAI01819.1"/>
    </source>
</evidence>
<dbReference type="InterPro" id="IPR027417">
    <property type="entry name" value="P-loop_NTPase"/>
</dbReference>
<dbReference type="Proteomes" id="UP001163096">
    <property type="component" value="Chromosome"/>
</dbReference>
<dbReference type="KEGG" id="mou:OU421_02795"/>
<gene>
    <name evidence="3" type="ORF">OU421_02795</name>
</gene>
<keyword evidence="4" id="KW-1185">Reference proteome</keyword>
<dbReference type="Gene3D" id="3.40.50.300">
    <property type="entry name" value="P-loop containing nucleotide triphosphate hydrolases"/>
    <property type="match status" value="1"/>
</dbReference>
<dbReference type="SUPFAM" id="SSF52540">
    <property type="entry name" value="P-loop containing nucleoside triphosphate hydrolases"/>
    <property type="match status" value="1"/>
</dbReference>
<dbReference type="InterPro" id="IPR049945">
    <property type="entry name" value="AAA_22"/>
</dbReference>
<dbReference type="EMBL" id="CP113361">
    <property type="protein sequence ID" value="WAI01819.1"/>
    <property type="molecule type" value="Genomic_DNA"/>
</dbReference>